<sequence>MGLMSDYRGMTAIENAVLANLHPVNADCYRRGCVIHAPSDHPLRDAPLYAIGTDLFRGCEHLDLSGGEPEGLHLDPDHMNWLQGPTRWEGWQARFWHGGCCPQRCCEAHGDE</sequence>
<proteinExistence type="predicted"/>
<reference evidence="1" key="1">
    <citation type="submission" date="2020-05" db="EMBL/GenBank/DDBJ databases">
        <authorList>
            <person name="Chiriac C."/>
            <person name="Salcher M."/>
            <person name="Ghai R."/>
            <person name="Kavagutti S V."/>
        </authorList>
    </citation>
    <scope>NUCLEOTIDE SEQUENCE</scope>
</reference>
<gene>
    <name evidence="1" type="ORF">UFOPK2761_00279</name>
</gene>
<name>A0A6J6RYK7_9ZZZZ</name>
<evidence type="ECO:0000313" key="1">
    <source>
        <dbReference type="EMBL" id="CAB4727572.1"/>
    </source>
</evidence>
<protein>
    <submittedName>
        <fullName evidence="1">Unannotated protein</fullName>
    </submittedName>
</protein>
<dbReference type="AlphaFoldDB" id="A0A6J6RYK7"/>
<dbReference type="EMBL" id="CAEZYQ010000001">
    <property type="protein sequence ID" value="CAB4727572.1"/>
    <property type="molecule type" value="Genomic_DNA"/>
</dbReference>
<accession>A0A6J6RYK7</accession>
<organism evidence="1">
    <name type="scientific">freshwater metagenome</name>
    <dbReference type="NCBI Taxonomy" id="449393"/>
    <lineage>
        <taxon>unclassified sequences</taxon>
        <taxon>metagenomes</taxon>
        <taxon>ecological metagenomes</taxon>
    </lineage>
</organism>